<feature type="transmembrane region" description="Helical" evidence="1">
    <location>
        <begin position="71"/>
        <end position="93"/>
    </location>
</feature>
<keyword evidence="1" id="KW-0812">Transmembrane</keyword>
<name>A0A848LLG1_9BACT</name>
<dbReference type="GO" id="GO:0015385">
    <property type="term" value="F:sodium:proton antiporter activity"/>
    <property type="evidence" value="ECO:0007669"/>
    <property type="project" value="TreeGrafter"/>
</dbReference>
<dbReference type="EMBL" id="JABBJJ010000145">
    <property type="protein sequence ID" value="NMO18645.1"/>
    <property type="molecule type" value="Genomic_DNA"/>
</dbReference>
<dbReference type="AlphaFoldDB" id="A0A848LLG1"/>
<feature type="transmembrane region" description="Helical" evidence="1">
    <location>
        <begin position="46"/>
        <end position="65"/>
    </location>
</feature>
<feature type="transmembrane region" description="Helical" evidence="1">
    <location>
        <begin position="12"/>
        <end position="34"/>
    </location>
</feature>
<reference evidence="2 3" key="1">
    <citation type="submission" date="2020-04" db="EMBL/GenBank/DDBJ databases">
        <title>Draft genome of Pyxidicoccus fallax type strain.</title>
        <authorList>
            <person name="Whitworth D.E."/>
        </authorList>
    </citation>
    <scope>NUCLEOTIDE SEQUENCE [LARGE SCALE GENOMIC DNA]</scope>
    <source>
        <strain evidence="2 3">DSM 14698</strain>
    </source>
</reference>
<sequence length="118" mass="12650">MNGGTPLWVEALTALLVVVGALAALIGSFGVLRLRSFFRRVHAPTLGATVGTWGFTLATAVQVSYERGQLYLHALLITVFIALTAPVTTIFLMRAAVFRGRLRGEEIPVPGTEEPSRG</sequence>
<organism evidence="2 3">
    <name type="scientific">Pyxidicoccus fallax</name>
    <dbReference type="NCBI Taxonomy" id="394095"/>
    <lineage>
        <taxon>Bacteria</taxon>
        <taxon>Pseudomonadati</taxon>
        <taxon>Myxococcota</taxon>
        <taxon>Myxococcia</taxon>
        <taxon>Myxococcales</taxon>
        <taxon>Cystobacterineae</taxon>
        <taxon>Myxococcaceae</taxon>
        <taxon>Pyxidicoccus</taxon>
    </lineage>
</organism>
<protein>
    <submittedName>
        <fullName evidence="2">Na+/H+ antiporter subunit G</fullName>
    </submittedName>
</protein>
<comment type="caution">
    <text evidence="2">The sequence shown here is derived from an EMBL/GenBank/DDBJ whole genome shotgun (WGS) entry which is preliminary data.</text>
</comment>
<dbReference type="PANTHER" id="PTHR34703:SF1">
    <property type="entry name" value="ANTIPORTER SUBUNIT MNHG2-RELATED"/>
    <property type="match status" value="1"/>
</dbReference>
<keyword evidence="3" id="KW-1185">Reference proteome</keyword>
<dbReference type="Proteomes" id="UP000518300">
    <property type="component" value="Unassembled WGS sequence"/>
</dbReference>
<keyword evidence="1" id="KW-0472">Membrane</keyword>
<dbReference type="Pfam" id="PF03334">
    <property type="entry name" value="PhaG_MnhG_YufB"/>
    <property type="match status" value="1"/>
</dbReference>
<proteinExistence type="predicted"/>
<accession>A0A848LLG1</accession>
<dbReference type="RefSeq" id="WP_169347908.1">
    <property type="nucleotide sequence ID" value="NZ_JABBJJ010000145.1"/>
</dbReference>
<gene>
    <name evidence="2" type="ORF">HG543_27840</name>
</gene>
<evidence type="ECO:0000313" key="3">
    <source>
        <dbReference type="Proteomes" id="UP000518300"/>
    </source>
</evidence>
<evidence type="ECO:0000256" key="1">
    <source>
        <dbReference type="SAM" id="Phobius"/>
    </source>
</evidence>
<keyword evidence="1" id="KW-1133">Transmembrane helix</keyword>
<evidence type="ECO:0000313" key="2">
    <source>
        <dbReference type="EMBL" id="NMO18645.1"/>
    </source>
</evidence>
<dbReference type="InterPro" id="IPR005133">
    <property type="entry name" value="PhaG_MnhG_YufB"/>
</dbReference>
<dbReference type="NCBIfam" id="TIGR01300">
    <property type="entry name" value="CPA3_mnhG_phaG"/>
    <property type="match status" value="1"/>
</dbReference>
<dbReference type="PANTHER" id="PTHR34703">
    <property type="entry name" value="ANTIPORTER SUBUNIT MNHG2-RELATED"/>
    <property type="match status" value="1"/>
</dbReference>